<reference evidence="2" key="1">
    <citation type="submission" date="2022-03" db="EMBL/GenBank/DDBJ databases">
        <title>Draft genome sequence of Aduncisulcus paluster, a free-living microaerophilic Fornicata.</title>
        <authorList>
            <person name="Yuyama I."/>
            <person name="Kume K."/>
            <person name="Tamura T."/>
            <person name="Inagaki Y."/>
            <person name="Hashimoto T."/>
        </authorList>
    </citation>
    <scope>NUCLEOTIDE SEQUENCE</scope>
    <source>
        <strain evidence="2">NY0171</strain>
    </source>
</reference>
<evidence type="ECO:0000313" key="1">
    <source>
        <dbReference type="EMBL" id="GKT30530.1"/>
    </source>
</evidence>
<dbReference type="EMBL" id="BQXS01020893">
    <property type="protein sequence ID" value="GKT30531.1"/>
    <property type="molecule type" value="Genomic_DNA"/>
</dbReference>
<dbReference type="EMBL" id="BQXS01020892">
    <property type="protein sequence ID" value="GKT30530.1"/>
    <property type="molecule type" value="Genomic_DNA"/>
</dbReference>
<dbReference type="EMBL" id="BQXS01020894">
    <property type="protein sequence ID" value="GKT30534.1"/>
    <property type="molecule type" value="Genomic_DNA"/>
</dbReference>
<evidence type="ECO:0000313" key="4">
    <source>
        <dbReference type="Proteomes" id="UP001057375"/>
    </source>
</evidence>
<evidence type="ECO:0000313" key="2">
    <source>
        <dbReference type="EMBL" id="GKT30531.1"/>
    </source>
</evidence>
<sequence>MLSEEDTEGYDRKIIRIDNSVKILEKAQSDLRF</sequence>
<name>A0ABQ5KF42_9EUKA</name>
<feature type="non-terminal residue" evidence="2">
    <location>
        <position position="33"/>
    </location>
</feature>
<dbReference type="Proteomes" id="UP001057375">
    <property type="component" value="Unassembled WGS sequence"/>
</dbReference>
<evidence type="ECO:0000313" key="3">
    <source>
        <dbReference type="EMBL" id="GKT30534.1"/>
    </source>
</evidence>
<keyword evidence="4" id="KW-1185">Reference proteome</keyword>
<gene>
    <name evidence="1" type="ORF">ADUPG1_014871</name>
    <name evidence="2" type="ORF">ADUPG1_014872</name>
    <name evidence="3" type="ORF">ADUPG1_014873</name>
</gene>
<comment type="caution">
    <text evidence="2">The sequence shown here is derived from an EMBL/GenBank/DDBJ whole genome shotgun (WGS) entry which is preliminary data.</text>
</comment>
<proteinExistence type="predicted"/>
<organism evidence="2 4">
    <name type="scientific">Aduncisulcus paluster</name>
    <dbReference type="NCBI Taxonomy" id="2918883"/>
    <lineage>
        <taxon>Eukaryota</taxon>
        <taxon>Metamonada</taxon>
        <taxon>Carpediemonas-like organisms</taxon>
        <taxon>Aduncisulcus</taxon>
    </lineage>
</organism>
<protein>
    <submittedName>
        <fullName evidence="2">Uncharacterized protein</fullName>
    </submittedName>
</protein>
<accession>A0ABQ5KF42</accession>